<evidence type="ECO:0000256" key="14">
    <source>
        <dbReference type="ARBA" id="ARBA00069039"/>
    </source>
</evidence>
<dbReference type="STRING" id="48709.A0A1D2MPB1"/>
<comment type="subcellular location">
    <subcellularLocation>
        <location evidence="2">Secreted</location>
    </subcellularLocation>
</comment>
<comment type="function">
    <text evidence="13">Involved in the digestion of the blood meal.</text>
</comment>
<keyword evidence="6" id="KW-0645">Protease</keyword>
<keyword evidence="10" id="KW-0862">Zinc</keyword>
<evidence type="ECO:0000256" key="6">
    <source>
        <dbReference type="ARBA" id="ARBA00022670"/>
    </source>
</evidence>
<dbReference type="AlphaFoldDB" id="A0A1D2MPB1"/>
<dbReference type="Pfam" id="PF02244">
    <property type="entry name" value="Propep_M14"/>
    <property type="match status" value="1"/>
</dbReference>
<dbReference type="PANTHER" id="PTHR11705">
    <property type="entry name" value="PROTEASE FAMILY M14 CARBOXYPEPTIDASE A,B"/>
    <property type="match status" value="1"/>
</dbReference>
<accession>A0A1D2MPB1</accession>
<evidence type="ECO:0000259" key="17">
    <source>
        <dbReference type="PROSITE" id="PS52035"/>
    </source>
</evidence>
<keyword evidence="8 16" id="KW-0732">Signal</keyword>
<dbReference type="GO" id="GO:0008270">
    <property type="term" value="F:zinc ion binding"/>
    <property type="evidence" value="ECO:0007669"/>
    <property type="project" value="InterPro"/>
</dbReference>
<evidence type="ECO:0000256" key="8">
    <source>
        <dbReference type="ARBA" id="ARBA00022729"/>
    </source>
</evidence>
<name>A0A1D2MPB1_ORCCI</name>
<keyword evidence="11" id="KW-0482">Metalloprotease</keyword>
<dbReference type="Proteomes" id="UP000094527">
    <property type="component" value="Unassembled WGS sequence"/>
</dbReference>
<evidence type="ECO:0000256" key="13">
    <source>
        <dbReference type="ARBA" id="ARBA00057299"/>
    </source>
</evidence>
<evidence type="ECO:0000313" key="19">
    <source>
        <dbReference type="Proteomes" id="UP000094527"/>
    </source>
</evidence>
<evidence type="ECO:0000256" key="12">
    <source>
        <dbReference type="ARBA" id="ARBA00023157"/>
    </source>
</evidence>
<evidence type="ECO:0000256" key="7">
    <source>
        <dbReference type="ARBA" id="ARBA00022723"/>
    </source>
</evidence>
<dbReference type="EMBL" id="LJIJ01000761">
    <property type="protein sequence ID" value="ODM94732.1"/>
    <property type="molecule type" value="Genomic_DNA"/>
</dbReference>
<dbReference type="SUPFAM" id="SSF54897">
    <property type="entry name" value="Protease propeptides/inhibitors"/>
    <property type="match status" value="1"/>
</dbReference>
<dbReference type="Gene3D" id="3.30.70.340">
    <property type="entry name" value="Metallocarboxypeptidase-like"/>
    <property type="match status" value="1"/>
</dbReference>
<dbReference type="Pfam" id="PF00246">
    <property type="entry name" value="Peptidase_M14"/>
    <property type="match status" value="1"/>
</dbReference>
<dbReference type="InterPro" id="IPR000834">
    <property type="entry name" value="Peptidase_M14"/>
</dbReference>
<gene>
    <name evidence="18" type="ORF">Ocin01_11945</name>
</gene>
<dbReference type="InterPro" id="IPR036990">
    <property type="entry name" value="M14A-like_propep"/>
</dbReference>
<keyword evidence="9" id="KW-0378">Hydrolase</keyword>
<dbReference type="SUPFAM" id="SSF53187">
    <property type="entry name" value="Zn-dependent exopeptidases"/>
    <property type="match status" value="1"/>
</dbReference>
<dbReference type="GO" id="GO:0004181">
    <property type="term" value="F:metallocarboxypeptidase activity"/>
    <property type="evidence" value="ECO:0007669"/>
    <property type="project" value="InterPro"/>
</dbReference>
<dbReference type="InterPro" id="IPR003146">
    <property type="entry name" value="M14A_act_pep"/>
</dbReference>
<evidence type="ECO:0000256" key="3">
    <source>
        <dbReference type="ARBA" id="ARBA00005988"/>
    </source>
</evidence>
<feature type="chain" id="PRO_5008904344" description="Zinc carboxypeptidase A 1" evidence="16">
    <location>
        <begin position="18"/>
        <end position="421"/>
    </location>
</feature>
<protein>
    <recommendedName>
        <fullName evidence="14">Zinc carboxypeptidase A 1</fullName>
    </recommendedName>
</protein>
<dbReference type="PANTHER" id="PTHR11705:SF91">
    <property type="entry name" value="FI01817P-RELATED"/>
    <property type="match status" value="1"/>
</dbReference>
<evidence type="ECO:0000313" key="18">
    <source>
        <dbReference type="EMBL" id="ODM94732.1"/>
    </source>
</evidence>
<evidence type="ECO:0000256" key="10">
    <source>
        <dbReference type="ARBA" id="ARBA00022833"/>
    </source>
</evidence>
<evidence type="ECO:0000256" key="1">
    <source>
        <dbReference type="ARBA" id="ARBA00001947"/>
    </source>
</evidence>
<evidence type="ECO:0000256" key="5">
    <source>
        <dbReference type="ARBA" id="ARBA00022645"/>
    </source>
</evidence>
<dbReference type="InterPro" id="IPR057246">
    <property type="entry name" value="CARBOXYPEPT_ZN_1"/>
</dbReference>
<dbReference type="PROSITE" id="PS52035">
    <property type="entry name" value="PEPTIDASE_M14"/>
    <property type="match status" value="1"/>
</dbReference>
<dbReference type="OMA" id="RYIMQYV"/>
<evidence type="ECO:0000256" key="11">
    <source>
        <dbReference type="ARBA" id="ARBA00023049"/>
    </source>
</evidence>
<dbReference type="PROSITE" id="PS00132">
    <property type="entry name" value="CARBOXYPEPT_ZN_1"/>
    <property type="match status" value="1"/>
</dbReference>
<comment type="cofactor">
    <cofactor evidence="1">
        <name>Zn(2+)</name>
        <dbReference type="ChEBI" id="CHEBI:29105"/>
    </cofactor>
</comment>
<feature type="active site" description="Proton donor/acceptor" evidence="15">
    <location>
        <position position="384"/>
    </location>
</feature>
<keyword evidence="12" id="KW-1015">Disulfide bond</keyword>
<dbReference type="GO" id="GO:0005615">
    <property type="term" value="C:extracellular space"/>
    <property type="evidence" value="ECO:0007669"/>
    <property type="project" value="TreeGrafter"/>
</dbReference>
<keyword evidence="19" id="KW-1185">Reference proteome</keyword>
<keyword evidence="4" id="KW-0964">Secreted</keyword>
<dbReference type="SMART" id="SM00631">
    <property type="entry name" value="Zn_pept"/>
    <property type="match status" value="1"/>
</dbReference>
<evidence type="ECO:0000256" key="15">
    <source>
        <dbReference type="PROSITE-ProRule" id="PRU01379"/>
    </source>
</evidence>
<dbReference type="CDD" id="cd03860">
    <property type="entry name" value="M14_CP_A-B_like"/>
    <property type="match status" value="1"/>
</dbReference>
<evidence type="ECO:0000256" key="2">
    <source>
        <dbReference type="ARBA" id="ARBA00004613"/>
    </source>
</evidence>
<keyword evidence="7" id="KW-0479">Metal-binding</keyword>
<keyword evidence="5 18" id="KW-0121">Carboxypeptidase</keyword>
<proteinExistence type="inferred from homology"/>
<comment type="similarity">
    <text evidence="3 15">Belongs to the peptidase M14 family.</text>
</comment>
<dbReference type="FunFam" id="3.30.70.340:FF:000002">
    <property type="entry name" value="Carboxypeptidase A"/>
    <property type="match status" value="1"/>
</dbReference>
<sequence length="421" mass="46643">MKLILALSLAFLACSHGKEVGIRRYDGYQVYSVTAQNKEQYQALWDVYMNNEGVLDFWTDPVIGGKTDVMVPPEEENVFKLFLAKNGMSYKVKVSNVQEIIDEEKAANDQAKARSGSKRISWDSYARYAEIESFVNELPTINSIASVETIGTSFENRKLYAVKISTSPNNRKAILIDANIHAREWITSATATWIMNELVTKPSEYADVLDGIDYYIIPSINVDGYEYSQTTDRMWRKTRSQNPGSTCRGCDPNRNFPFKFGGEGTSANPCTDTFKGPSALSEKETKAVSDYVNGLLAKDVNILAYLSFHSYGQYWLLPWGYTANAYPADYADQLSLGNAALSAIQAVHGTRYVTGTGADVLYGVGGASDDWAKDAGIKYTVTVEMRDTGRYGFVLPPGQIVANAEETMAAVKEVAKRVRSE</sequence>
<feature type="domain" description="Peptidase M14" evidence="17">
    <location>
        <begin position="124"/>
        <end position="418"/>
    </location>
</feature>
<dbReference type="FunFam" id="3.40.630.10:FF:000040">
    <property type="entry name" value="zinc carboxypeptidase"/>
    <property type="match status" value="1"/>
</dbReference>
<feature type="signal peptide" evidence="16">
    <location>
        <begin position="1"/>
        <end position="17"/>
    </location>
</feature>
<evidence type="ECO:0000256" key="4">
    <source>
        <dbReference type="ARBA" id="ARBA00022525"/>
    </source>
</evidence>
<comment type="caution">
    <text evidence="18">The sequence shown here is derived from an EMBL/GenBank/DDBJ whole genome shotgun (WGS) entry which is preliminary data.</text>
</comment>
<evidence type="ECO:0000256" key="16">
    <source>
        <dbReference type="SAM" id="SignalP"/>
    </source>
</evidence>
<organism evidence="18 19">
    <name type="scientific">Orchesella cincta</name>
    <name type="common">Springtail</name>
    <name type="synonym">Podura cincta</name>
    <dbReference type="NCBI Taxonomy" id="48709"/>
    <lineage>
        <taxon>Eukaryota</taxon>
        <taxon>Metazoa</taxon>
        <taxon>Ecdysozoa</taxon>
        <taxon>Arthropoda</taxon>
        <taxon>Hexapoda</taxon>
        <taxon>Collembola</taxon>
        <taxon>Entomobryomorpha</taxon>
        <taxon>Entomobryoidea</taxon>
        <taxon>Orchesellidae</taxon>
        <taxon>Orchesellinae</taxon>
        <taxon>Orchesella</taxon>
    </lineage>
</organism>
<dbReference type="PRINTS" id="PR00765">
    <property type="entry name" value="CRBOXYPTASEA"/>
</dbReference>
<dbReference type="OrthoDB" id="3626597at2759"/>
<reference evidence="18 19" key="1">
    <citation type="journal article" date="2016" name="Genome Biol. Evol.">
        <title>Gene Family Evolution Reflects Adaptation to Soil Environmental Stressors in the Genome of the Collembolan Orchesella cincta.</title>
        <authorList>
            <person name="Faddeeva-Vakhrusheva A."/>
            <person name="Derks M.F."/>
            <person name="Anvar S.Y."/>
            <person name="Agamennone V."/>
            <person name="Suring W."/>
            <person name="Smit S."/>
            <person name="van Straalen N.M."/>
            <person name="Roelofs D."/>
        </authorList>
    </citation>
    <scope>NUCLEOTIDE SEQUENCE [LARGE SCALE GENOMIC DNA]</scope>
    <source>
        <tissue evidence="18">Mixed pool</tissue>
    </source>
</reference>
<dbReference type="GO" id="GO:0006508">
    <property type="term" value="P:proteolysis"/>
    <property type="evidence" value="ECO:0007669"/>
    <property type="project" value="UniProtKB-KW"/>
</dbReference>
<evidence type="ECO:0000256" key="9">
    <source>
        <dbReference type="ARBA" id="ARBA00022801"/>
    </source>
</evidence>
<dbReference type="Gene3D" id="3.40.630.10">
    <property type="entry name" value="Zn peptidases"/>
    <property type="match status" value="1"/>
</dbReference>